<keyword evidence="4 7" id="KW-1133">Transmembrane helix</keyword>
<dbReference type="RefSeq" id="WP_013739829.1">
    <property type="nucleotide sequence ID" value="NC_015436.1"/>
</dbReference>
<feature type="region of interest" description="Disordered" evidence="6">
    <location>
        <begin position="81"/>
        <end position="105"/>
    </location>
</feature>
<dbReference type="eggNOG" id="COG1378">
    <property type="taxonomic scope" value="Bacteria"/>
</dbReference>
<feature type="compositionally biased region" description="Basic and acidic residues" evidence="6">
    <location>
        <begin position="81"/>
        <end position="93"/>
    </location>
</feature>
<sequence>MSNRPARILSWIKNLPPFREAKDDKHGMPVGEVAPSPEVPQVPAAVQKAAGEPVSPDKPSRIRSGTLSTETTPLGVITRYQEDTGGKDAKDGGTHGIPSNTRTQDSAHASFSDFMGKVLYLLQTMGKFLASVWYRINRDQVAIMASGMVYSSLMAVVPLVTVILMFLAPMGAIQPFITFLNDLTVEFFGPEAGAQLLGLLTTFTGNATSLGIFGIISFLFTSILLVNKVWTIINQIYHVALNRNPIRRFTNSISFLIIGILLLGLYISIQPIMTPIIASMNGGSVAGFQFFSKDFLQWVIMFVIFFLVIFTVPNTKVRLSSAALGAGIGAVLFSLTKDGMTWMMGTAVTYSVIYGSIASIFFFLLWMYLMWVIILSAVEISYVHQFHPDGKRVGLTNSPSVQIAEALDVLMLIGSNYREGKGSSSSRELGDLLIIPDRRLFSYIELLTSLHYIVATNNNRTMFMPARPLDSMKVREVVEAVYGLAAGEKKRLRESGKTEESDTAGEAISRELLQGGVSRLGNYTIDNLLDRL</sequence>
<dbReference type="EMBL" id="CP002659">
    <property type="protein sequence ID" value="AEC02434.1"/>
    <property type="molecule type" value="Genomic_DNA"/>
</dbReference>
<dbReference type="OrthoDB" id="9808671at2"/>
<dbReference type="NCBIfam" id="TIGR00765">
    <property type="entry name" value="yihY_not_rbn"/>
    <property type="match status" value="1"/>
</dbReference>
<dbReference type="eggNOG" id="COG1295">
    <property type="taxonomic scope" value="Bacteria"/>
</dbReference>
<feature type="compositionally biased region" description="Low complexity" evidence="6">
    <location>
        <begin position="32"/>
        <end position="50"/>
    </location>
</feature>
<dbReference type="Proteomes" id="UP000007939">
    <property type="component" value="Chromosome"/>
</dbReference>
<dbReference type="PANTHER" id="PTHR30213">
    <property type="entry name" value="INNER MEMBRANE PROTEIN YHJD"/>
    <property type="match status" value="1"/>
</dbReference>
<evidence type="ECO:0000313" key="8">
    <source>
        <dbReference type="EMBL" id="AEC02434.1"/>
    </source>
</evidence>
<feature type="transmembrane region" description="Helical" evidence="7">
    <location>
        <begin position="253"/>
        <end position="274"/>
    </location>
</feature>
<dbReference type="PANTHER" id="PTHR30213:SF0">
    <property type="entry name" value="UPF0761 MEMBRANE PROTEIN YIHY"/>
    <property type="match status" value="1"/>
</dbReference>
<evidence type="ECO:0000256" key="1">
    <source>
        <dbReference type="ARBA" id="ARBA00004651"/>
    </source>
</evidence>
<dbReference type="STRING" id="760011.Spico_1223"/>
<dbReference type="GO" id="GO:0005886">
    <property type="term" value="C:plasma membrane"/>
    <property type="evidence" value="ECO:0007669"/>
    <property type="project" value="UniProtKB-SubCell"/>
</dbReference>
<dbReference type="KEGG" id="scc:Spico_1223"/>
<keyword evidence="3 7" id="KW-0812">Transmembrane</keyword>
<feature type="region of interest" description="Disordered" evidence="6">
    <location>
        <begin position="15"/>
        <end position="68"/>
    </location>
</feature>
<feature type="transmembrane region" description="Helical" evidence="7">
    <location>
        <begin position="348"/>
        <end position="374"/>
    </location>
</feature>
<protein>
    <submittedName>
        <fullName evidence="8">Ribonuclease BN</fullName>
    </submittedName>
</protein>
<keyword evidence="5 7" id="KW-0472">Membrane</keyword>
<evidence type="ECO:0000256" key="5">
    <source>
        <dbReference type="ARBA" id="ARBA00023136"/>
    </source>
</evidence>
<accession>F4GLP0</accession>
<evidence type="ECO:0000256" key="2">
    <source>
        <dbReference type="ARBA" id="ARBA00022475"/>
    </source>
</evidence>
<dbReference type="AlphaFoldDB" id="F4GLP0"/>
<feature type="transmembrane region" description="Helical" evidence="7">
    <location>
        <begin position="210"/>
        <end position="233"/>
    </location>
</feature>
<gene>
    <name evidence="8" type="ordered locus">Spico_1223</name>
</gene>
<dbReference type="HOGENOM" id="CLU_032288_2_1_12"/>
<feature type="transmembrane region" description="Helical" evidence="7">
    <location>
        <begin position="295"/>
        <end position="313"/>
    </location>
</feature>
<evidence type="ECO:0000256" key="3">
    <source>
        <dbReference type="ARBA" id="ARBA00022692"/>
    </source>
</evidence>
<dbReference type="InterPro" id="IPR017039">
    <property type="entry name" value="Virul_fac_BrkB"/>
</dbReference>
<proteinExistence type="predicted"/>
<evidence type="ECO:0000313" key="9">
    <source>
        <dbReference type="Proteomes" id="UP000007939"/>
    </source>
</evidence>
<organism evidence="8 9">
    <name type="scientific">Parasphaerochaeta coccoides (strain ATCC BAA-1237 / DSM 17374 / SPN1)</name>
    <name type="common">Sphaerochaeta coccoides</name>
    <dbReference type="NCBI Taxonomy" id="760011"/>
    <lineage>
        <taxon>Bacteria</taxon>
        <taxon>Pseudomonadati</taxon>
        <taxon>Spirochaetota</taxon>
        <taxon>Spirochaetia</taxon>
        <taxon>Spirochaetales</taxon>
        <taxon>Sphaerochaetaceae</taxon>
        <taxon>Parasphaerochaeta</taxon>
    </lineage>
</organism>
<reference evidence="8 9" key="2">
    <citation type="journal article" date="2012" name="Stand. Genomic Sci.">
        <title>Complete genome sequence of the termite hindgut bacterium Spirochaeta coccoides type strain (SPN1(T)), reclassification in the genus Sphaerochaeta as Sphaerochaeta coccoides comb. nov. and emendations of the family Spirochaetaceae and the genus Sphaerochaeta.</title>
        <authorList>
            <person name="Abt B."/>
            <person name="Han C."/>
            <person name="Scheuner C."/>
            <person name="Lu M."/>
            <person name="Lapidus A."/>
            <person name="Nolan M."/>
            <person name="Lucas S."/>
            <person name="Hammon N."/>
            <person name="Deshpande S."/>
            <person name="Cheng J.F."/>
            <person name="Tapia R."/>
            <person name="Goodwin L.A."/>
            <person name="Pitluck S."/>
            <person name="Liolios K."/>
            <person name="Pagani I."/>
            <person name="Ivanova N."/>
            <person name="Mavromatis K."/>
            <person name="Mikhailova N."/>
            <person name="Huntemann M."/>
            <person name="Pati A."/>
            <person name="Chen A."/>
            <person name="Palaniappan K."/>
            <person name="Land M."/>
            <person name="Hauser L."/>
            <person name="Brambilla E.M."/>
            <person name="Rohde M."/>
            <person name="Spring S."/>
            <person name="Gronow S."/>
            <person name="Goker M."/>
            <person name="Woyke T."/>
            <person name="Bristow J."/>
            <person name="Eisen J.A."/>
            <person name="Markowitz V."/>
            <person name="Hugenholtz P."/>
            <person name="Kyrpides N.C."/>
            <person name="Klenk H.P."/>
            <person name="Detter J.C."/>
        </authorList>
    </citation>
    <scope>NUCLEOTIDE SEQUENCE [LARGE SCALE GENOMIC DNA]</scope>
    <source>
        <strain evidence="9">ATCC BAA-1237 / DSM 17374 / SPN1</strain>
    </source>
</reference>
<evidence type="ECO:0000256" key="6">
    <source>
        <dbReference type="SAM" id="MobiDB-lite"/>
    </source>
</evidence>
<evidence type="ECO:0000256" key="4">
    <source>
        <dbReference type="ARBA" id="ARBA00022989"/>
    </source>
</evidence>
<dbReference type="Pfam" id="PF03631">
    <property type="entry name" value="Virul_fac_BrkB"/>
    <property type="match status" value="1"/>
</dbReference>
<feature type="transmembrane region" description="Helical" evidence="7">
    <location>
        <begin position="148"/>
        <end position="168"/>
    </location>
</feature>
<name>F4GLP0_PARC1</name>
<evidence type="ECO:0000256" key="7">
    <source>
        <dbReference type="SAM" id="Phobius"/>
    </source>
</evidence>
<keyword evidence="2" id="KW-1003">Cell membrane</keyword>
<keyword evidence="9" id="KW-1185">Reference proteome</keyword>
<feature type="transmembrane region" description="Helical" evidence="7">
    <location>
        <begin position="319"/>
        <end position="336"/>
    </location>
</feature>
<comment type="subcellular location">
    <subcellularLocation>
        <location evidence="1">Cell membrane</location>
        <topology evidence="1">Multi-pass membrane protein</topology>
    </subcellularLocation>
</comment>
<reference evidence="9" key="1">
    <citation type="submission" date="2011-04" db="EMBL/GenBank/DDBJ databases">
        <title>The complete genome of Spirochaeta coccoides DSM 17374.</title>
        <authorList>
            <person name="Lucas S."/>
            <person name="Copeland A."/>
            <person name="Lapidus A."/>
            <person name="Bruce D."/>
            <person name="Goodwin L."/>
            <person name="Pitluck S."/>
            <person name="Peters L."/>
            <person name="Kyrpides N."/>
            <person name="Mavromatis K."/>
            <person name="Pagani I."/>
            <person name="Ivanova N."/>
            <person name="Ovchinnikova G."/>
            <person name="Lu M."/>
            <person name="Detter J.C."/>
            <person name="Tapia R."/>
            <person name="Han C."/>
            <person name="Land M."/>
            <person name="Hauser L."/>
            <person name="Markowitz V."/>
            <person name="Cheng J.-F."/>
            <person name="Hugenholtz P."/>
            <person name="Woyke T."/>
            <person name="Wu D."/>
            <person name="Spring S."/>
            <person name="Schroeder M."/>
            <person name="Brambilla E."/>
            <person name="Klenk H.-P."/>
            <person name="Eisen J.A."/>
        </authorList>
    </citation>
    <scope>NUCLEOTIDE SEQUENCE [LARGE SCALE GENOMIC DNA]</scope>
    <source>
        <strain evidence="9">ATCC BAA-1237 / DSM 17374 / SPN1</strain>
    </source>
</reference>